<dbReference type="GO" id="GO:0003735">
    <property type="term" value="F:structural constituent of ribosome"/>
    <property type="evidence" value="ECO:0007669"/>
    <property type="project" value="InterPro"/>
</dbReference>
<evidence type="ECO:0000256" key="4">
    <source>
        <dbReference type="ARBA" id="ARBA00023274"/>
    </source>
</evidence>
<feature type="region of interest" description="Disordered" evidence="8">
    <location>
        <begin position="14"/>
        <end position="38"/>
    </location>
</feature>
<dbReference type="InterPro" id="IPR038097">
    <property type="entry name" value="Ribosomal_eL36_sf"/>
</dbReference>
<dbReference type="InterPro" id="IPR000509">
    <property type="entry name" value="Ribosomal_eL36"/>
</dbReference>
<evidence type="ECO:0000256" key="2">
    <source>
        <dbReference type="ARBA" id="ARBA00011133"/>
    </source>
</evidence>
<dbReference type="AlphaFoldDB" id="A0A9W2UKF8"/>
<evidence type="ECO:0000256" key="1">
    <source>
        <dbReference type="ARBA" id="ARBA00006509"/>
    </source>
</evidence>
<evidence type="ECO:0000256" key="3">
    <source>
        <dbReference type="ARBA" id="ARBA00022980"/>
    </source>
</evidence>
<protein>
    <recommendedName>
        <fullName evidence="6">Large ribosomal subunit protein eL36</fullName>
    </recommendedName>
    <alternativeName>
        <fullName evidence="7">60S ribosomal protein L36</fullName>
    </alternativeName>
</protein>
<dbReference type="GO" id="GO:0006412">
    <property type="term" value="P:translation"/>
    <property type="evidence" value="ECO:0007669"/>
    <property type="project" value="InterPro"/>
</dbReference>
<comment type="subunit">
    <text evidence="2">Component of the large ribosomal subunit.</text>
</comment>
<gene>
    <name evidence="10" type="primary">LOC128773641</name>
</gene>
<dbReference type="GO" id="GO:1990904">
    <property type="term" value="C:ribonucleoprotein complex"/>
    <property type="evidence" value="ECO:0007669"/>
    <property type="project" value="UniProtKB-KW"/>
</dbReference>
<dbReference type="Pfam" id="PF01158">
    <property type="entry name" value="Ribosomal_L36e"/>
    <property type="match status" value="1"/>
</dbReference>
<name>A0A9W2UKF8_PANPR</name>
<keyword evidence="4" id="KW-0687">Ribonucleoprotein</keyword>
<dbReference type="RefSeq" id="XP_053746860.1">
    <property type="nucleotide sequence ID" value="XM_053890885.1"/>
</dbReference>
<organism evidence="9 10">
    <name type="scientific">Panthera pardus</name>
    <name type="common">Leopard</name>
    <name type="synonym">Felis pardus</name>
    <dbReference type="NCBI Taxonomy" id="9691"/>
    <lineage>
        <taxon>Eukaryota</taxon>
        <taxon>Metazoa</taxon>
        <taxon>Chordata</taxon>
        <taxon>Craniata</taxon>
        <taxon>Vertebrata</taxon>
        <taxon>Euteleostomi</taxon>
        <taxon>Mammalia</taxon>
        <taxon>Eutheria</taxon>
        <taxon>Laurasiatheria</taxon>
        <taxon>Carnivora</taxon>
        <taxon>Feliformia</taxon>
        <taxon>Felidae</taxon>
        <taxon>Pantherinae</taxon>
        <taxon>Panthera</taxon>
    </lineage>
</organism>
<evidence type="ECO:0000313" key="9">
    <source>
        <dbReference type="Proteomes" id="UP001165780"/>
    </source>
</evidence>
<dbReference type="GO" id="GO:0005840">
    <property type="term" value="C:ribosome"/>
    <property type="evidence" value="ECO:0007669"/>
    <property type="project" value="UniProtKB-KW"/>
</dbReference>
<keyword evidence="3" id="KW-0689">Ribosomal protein</keyword>
<evidence type="ECO:0000256" key="7">
    <source>
        <dbReference type="ARBA" id="ARBA00035331"/>
    </source>
</evidence>
<dbReference type="GeneID" id="128773641"/>
<evidence type="ECO:0000256" key="8">
    <source>
        <dbReference type="SAM" id="MobiDB-lite"/>
    </source>
</evidence>
<keyword evidence="9" id="KW-1185">Reference proteome</keyword>
<dbReference type="Proteomes" id="UP001165780">
    <property type="component" value="Unplaced"/>
</dbReference>
<evidence type="ECO:0000313" key="10">
    <source>
        <dbReference type="RefSeq" id="XP_053746860.1"/>
    </source>
</evidence>
<evidence type="ECO:0000256" key="5">
    <source>
        <dbReference type="ARBA" id="ARBA00034092"/>
    </source>
</evidence>
<sequence>MALHYPMALGLTKGHKVTKNVSKPRHSHHHQSLTKHSKFQQHRILEVCTMAMEPWRSMNQLKVSKDRLSLKFIKKRVGTHIPAKSKRDSLCKVLVAMQKVAAKKD</sequence>
<reference evidence="10" key="1">
    <citation type="submission" date="2025-08" db="UniProtKB">
        <authorList>
            <consortium name="RefSeq"/>
        </authorList>
    </citation>
    <scope>IDENTIFICATION</scope>
    <source>
        <tissue evidence="10">Whole blood</tissue>
    </source>
</reference>
<comment type="similarity">
    <text evidence="1">Belongs to the eukaryotic ribosomal protein eL36 family.</text>
</comment>
<dbReference type="Gene3D" id="1.10.10.1760">
    <property type="entry name" value="60S ribosomal protein L36"/>
    <property type="match status" value="1"/>
</dbReference>
<proteinExistence type="inferred from homology"/>
<evidence type="ECO:0000256" key="6">
    <source>
        <dbReference type="ARBA" id="ARBA00035226"/>
    </source>
</evidence>
<accession>A0A9W2UKF8</accession>
<dbReference type="PANTHER" id="PTHR10114">
    <property type="entry name" value="60S RIBOSOMAL PROTEIN L36"/>
    <property type="match status" value="1"/>
</dbReference>
<comment type="function">
    <text evidence="5">Component of the large ribosomal subunit. The ribosome is a large ribonucleoprotein complex responsible for the synthesis of proteins in the cell.</text>
</comment>